<sequence length="96" mass="11491">MGLKTTSFNIEEKDYELLKDKAFLMKKRVSDILRDLVSDFIKVEKTEQEKSKEKIKNFFNYLDNLEEVSKEESKEIETSIKNLTEEEIKKIEKFFS</sequence>
<accession>A0A0M4RE70</accession>
<dbReference type="PATRIC" id="fig|76859.3.peg.603"/>
<organism evidence="1">
    <name type="scientific">Fusobacterium animalis</name>
    <dbReference type="NCBI Taxonomy" id="76859"/>
    <lineage>
        <taxon>Bacteria</taxon>
        <taxon>Fusobacteriati</taxon>
        <taxon>Fusobacteriota</taxon>
        <taxon>Fusobacteriia</taxon>
        <taxon>Fusobacteriales</taxon>
        <taxon>Fusobacteriaceae</taxon>
        <taxon>Fusobacterium</taxon>
    </lineage>
</organism>
<gene>
    <name evidence="1" type="ORF">RN98_03070</name>
</gene>
<dbReference type="Proteomes" id="UP000063147">
    <property type="component" value="Chromosome"/>
</dbReference>
<dbReference type="EMBL" id="CP012713">
    <property type="protein sequence ID" value="ALF17211.1"/>
    <property type="molecule type" value="Genomic_DNA"/>
</dbReference>
<dbReference type="RefSeq" id="WP_008798894.1">
    <property type="nucleotide sequence ID" value="NZ_CP012713.1"/>
</dbReference>
<protein>
    <submittedName>
        <fullName evidence="1">Uncharacterized protein</fullName>
    </submittedName>
</protein>
<evidence type="ECO:0000313" key="1">
    <source>
        <dbReference type="EMBL" id="ALF17211.1"/>
    </source>
</evidence>
<dbReference type="OrthoDB" id="9895673at2"/>
<proteinExistence type="predicted"/>
<reference evidence="1 2" key="1">
    <citation type="submission" date="2015-09" db="EMBL/GenBank/DDBJ databases">
        <authorList>
            <person name="Jackson K.R."/>
            <person name="Lunt B.L."/>
            <person name="Fisher J.N.B."/>
            <person name="Gardner A.V."/>
            <person name="Bailey M.E."/>
            <person name="Deus L.M."/>
            <person name="Earl A.S."/>
            <person name="Gibby P.D."/>
            <person name="Hartmann K.A."/>
            <person name="Liu J.E."/>
            <person name="Manci A.M."/>
            <person name="Nielsen D.A."/>
            <person name="Solomon M.B."/>
            <person name="Breakwell D.P."/>
            <person name="Burnett S.H."/>
            <person name="Grose J.H."/>
        </authorList>
    </citation>
    <scope>NUCLEOTIDE SEQUENCE [LARGE SCALE GENOMIC DNA]</scope>
    <source>
        <strain evidence="1 2">KCOM 1279</strain>
    </source>
</reference>
<dbReference type="AlphaFoldDB" id="A0A0M4RE70"/>
<evidence type="ECO:0000313" key="2">
    <source>
        <dbReference type="Proteomes" id="UP000063147"/>
    </source>
</evidence>
<name>A0A0M4RE70_9FUSO</name>